<accession>A0A382W741</accession>
<name>A0A382W741_9ZZZZ</name>
<gene>
    <name evidence="1" type="ORF">METZ01_LOCUS407338</name>
</gene>
<proteinExistence type="predicted"/>
<reference evidence="1" key="1">
    <citation type="submission" date="2018-05" db="EMBL/GenBank/DDBJ databases">
        <authorList>
            <person name="Lanie J.A."/>
            <person name="Ng W.-L."/>
            <person name="Kazmierczak K.M."/>
            <person name="Andrzejewski T.M."/>
            <person name="Davidsen T.M."/>
            <person name="Wayne K.J."/>
            <person name="Tettelin H."/>
            <person name="Glass J.I."/>
            <person name="Rusch D."/>
            <person name="Podicherti R."/>
            <person name="Tsui H.-C.T."/>
            <person name="Winkler M.E."/>
        </authorList>
    </citation>
    <scope>NUCLEOTIDE SEQUENCE</scope>
</reference>
<dbReference type="EMBL" id="UINC01157474">
    <property type="protein sequence ID" value="SVD54484.1"/>
    <property type="molecule type" value="Genomic_DNA"/>
</dbReference>
<sequence length="130" mass="14870">MVLRRRLASRGVRRWVQSVLLILIISLVCLEAMSVVAIEYDFIAVDAPNYRRPNTRPFWIDRNPYFGMWHEANTSHVHTKACFSVTYRTNAYGARDRSRQSAGKLPRVVVIGDSFIEGNGSNARIALLKF</sequence>
<protein>
    <submittedName>
        <fullName evidence="1">Uncharacterized protein</fullName>
    </submittedName>
</protein>
<evidence type="ECO:0000313" key="1">
    <source>
        <dbReference type="EMBL" id="SVD54484.1"/>
    </source>
</evidence>
<dbReference type="AlphaFoldDB" id="A0A382W741"/>
<organism evidence="1">
    <name type="scientific">marine metagenome</name>
    <dbReference type="NCBI Taxonomy" id="408172"/>
    <lineage>
        <taxon>unclassified sequences</taxon>
        <taxon>metagenomes</taxon>
        <taxon>ecological metagenomes</taxon>
    </lineage>
</organism>